<comment type="caution">
    <text evidence="2">The sequence shown here is derived from an EMBL/GenBank/DDBJ whole genome shotgun (WGS) entry which is preliminary data.</text>
</comment>
<keyword evidence="1" id="KW-0812">Transmembrane</keyword>
<feature type="transmembrane region" description="Helical" evidence="1">
    <location>
        <begin position="45"/>
        <end position="62"/>
    </location>
</feature>
<sequence length="70" mass="7829">MKSIYKFYIVTFLLLSDFIMFAQPGDDDGGGGLEGDDTPAAPIDGKLIWLAMISILFAFYYLNKRTQKAD</sequence>
<proteinExistence type="predicted"/>
<dbReference type="Proteomes" id="UP000289734">
    <property type="component" value="Unassembled WGS sequence"/>
</dbReference>
<gene>
    <name evidence="2" type="ORF">EQG68_12135</name>
</gene>
<keyword evidence="3" id="KW-1185">Reference proteome</keyword>
<name>A0A4Q1KLX5_9FLAO</name>
<accession>A0A4Q1KLX5</accession>
<dbReference type="OrthoDB" id="1375790at2"/>
<keyword evidence="1" id="KW-1133">Transmembrane helix</keyword>
<evidence type="ECO:0000313" key="2">
    <source>
        <dbReference type="EMBL" id="RXR30169.1"/>
    </source>
</evidence>
<dbReference type="EMBL" id="SBKQ01000012">
    <property type="protein sequence ID" value="RXR30169.1"/>
    <property type="molecule type" value="Genomic_DNA"/>
</dbReference>
<keyword evidence="1" id="KW-0472">Membrane</keyword>
<protein>
    <submittedName>
        <fullName evidence="2">Signal peptidase</fullName>
    </submittedName>
</protein>
<organism evidence="2 3">
    <name type="scientific">Flavobacterium piscinae</name>
    <dbReference type="NCBI Taxonomy" id="2506424"/>
    <lineage>
        <taxon>Bacteria</taxon>
        <taxon>Pseudomonadati</taxon>
        <taxon>Bacteroidota</taxon>
        <taxon>Flavobacteriia</taxon>
        <taxon>Flavobacteriales</taxon>
        <taxon>Flavobacteriaceae</taxon>
        <taxon>Flavobacterium</taxon>
    </lineage>
</organism>
<evidence type="ECO:0000313" key="3">
    <source>
        <dbReference type="Proteomes" id="UP000289734"/>
    </source>
</evidence>
<evidence type="ECO:0000256" key="1">
    <source>
        <dbReference type="SAM" id="Phobius"/>
    </source>
</evidence>
<dbReference type="RefSeq" id="WP_129465156.1">
    <property type="nucleotide sequence ID" value="NZ_SBKQ01000012.1"/>
</dbReference>
<reference evidence="3" key="1">
    <citation type="submission" date="2019-01" db="EMBL/GenBank/DDBJ databases">
        <title>Cytophagaceae bacterium strain CAR-16.</title>
        <authorList>
            <person name="Chen W.-M."/>
        </authorList>
    </citation>
    <scope>NUCLEOTIDE SEQUENCE [LARGE SCALE GENOMIC DNA]</scope>
    <source>
        <strain evidence="3">ICH-30</strain>
    </source>
</reference>
<dbReference type="AlphaFoldDB" id="A0A4Q1KLX5"/>
<feature type="transmembrane region" description="Helical" evidence="1">
    <location>
        <begin position="7"/>
        <end position="25"/>
    </location>
</feature>